<keyword evidence="1" id="KW-1133">Transmembrane helix</keyword>
<dbReference type="GO" id="GO:0003677">
    <property type="term" value="F:DNA binding"/>
    <property type="evidence" value="ECO:0007669"/>
    <property type="project" value="InterPro"/>
</dbReference>
<keyword evidence="3" id="KW-1185">Reference proteome</keyword>
<accession>A0AAV8X4K1</accession>
<dbReference type="AlphaFoldDB" id="A0AAV8X4K1"/>
<reference evidence="2" key="1">
    <citation type="journal article" date="2023" name="Insect Mol. Biol.">
        <title>Genome sequencing provides insights into the evolution of gene families encoding plant cell wall-degrading enzymes in longhorned beetles.</title>
        <authorList>
            <person name="Shin N.R."/>
            <person name="Okamura Y."/>
            <person name="Kirsch R."/>
            <person name="Pauchet Y."/>
        </authorList>
    </citation>
    <scope>NUCLEOTIDE SEQUENCE</scope>
    <source>
        <strain evidence="2">RBIC_L_NR</strain>
    </source>
</reference>
<name>A0AAV8X4K1_9CUCU</name>
<organism evidence="2 3">
    <name type="scientific">Rhamnusium bicolor</name>
    <dbReference type="NCBI Taxonomy" id="1586634"/>
    <lineage>
        <taxon>Eukaryota</taxon>
        <taxon>Metazoa</taxon>
        <taxon>Ecdysozoa</taxon>
        <taxon>Arthropoda</taxon>
        <taxon>Hexapoda</taxon>
        <taxon>Insecta</taxon>
        <taxon>Pterygota</taxon>
        <taxon>Neoptera</taxon>
        <taxon>Endopterygota</taxon>
        <taxon>Coleoptera</taxon>
        <taxon>Polyphaga</taxon>
        <taxon>Cucujiformia</taxon>
        <taxon>Chrysomeloidea</taxon>
        <taxon>Cerambycidae</taxon>
        <taxon>Lepturinae</taxon>
        <taxon>Rhagiini</taxon>
        <taxon>Rhamnusium</taxon>
    </lineage>
</organism>
<dbReference type="SUPFAM" id="SSF56349">
    <property type="entry name" value="DNA breaking-rejoining enzymes"/>
    <property type="match status" value="1"/>
</dbReference>
<keyword evidence="1" id="KW-0812">Transmembrane</keyword>
<dbReference type="InterPro" id="IPR011010">
    <property type="entry name" value="DNA_brk_join_enz"/>
</dbReference>
<sequence>MNSGSATGKLFQIIVYVVIYFSFFVVPSTLWVYYSMLRSTIGIFENINIKAFQKLYAFVKMQNVGNKVKKAKILSDGELKKFLIEARDEVYLLAAKVVAVFRLFRALRCDEIYKLTIKDVNEEGSVLIMTLSIKQTMIFLPLSLTVL</sequence>
<comment type="caution">
    <text evidence="2">The sequence shown here is derived from an EMBL/GenBank/DDBJ whole genome shotgun (WGS) entry which is preliminary data.</text>
</comment>
<dbReference type="Proteomes" id="UP001162156">
    <property type="component" value="Unassembled WGS sequence"/>
</dbReference>
<evidence type="ECO:0000313" key="3">
    <source>
        <dbReference type="Proteomes" id="UP001162156"/>
    </source>
</evidence>
<protein>
    <submittedName>
        <fullName evidence="2">Uncharacterized protein</fullName>
    </submittedName>
</protein>
<keyword evidence="1" id="KW-0472">Membrane</keyword>
<feature type="transmembrane region" description="Helical" evidence="1">
    <location>
        <begin position="13"/>
        <end position="34"/>
    </location>
</feature>
<evidence type="ECO:0000313" key="2">
    <source>
        <dbReference type="EMBL" id="KAJ8933543.1"/>
    </source>
</evidence>
<evidence type="ECO:0000256" key="1">
    <source>
        <dbReference type="SAM" id="Phobius"/>
    </source>
</evidence>
<gene>
    <name evidence="2" type="ORF">NQ314_013956</name>
</gene>
<dbReference type="EMBL" id="JANEYF010003852">
    <property type="protein sequence ID" value="KAJ8933543.1"/>
    <property type="molecule type" value="Genomic_DNA"/>
</dbReference>
<proteinExistence type="predicted"/>